<evidence type="ECO:0000313" key="3">
    <source>
        <dbReference type="Proteomes" id="UP001154282"/>
    </source>
</evidence>
<dbReference type="EMBL" id="CAMGYJ010000006">
    <property type="protein sequence ID" value="CAI0436852.1"/>
    <property type="molecule type" value="Genomic_DNA"/>
</dbReference>
<protein>
    <recommendedName>
        <fullName evidence="4">Secreted protein</fullName>
    </recommendedName>
</protein>
<evidence type="ECO:0000313" key="2">
    <source>
        <dbReference type="EMBL" id="CAI0436852.1"/>
    </source>
</evidence>
<feature type="non-terminal residue" evidence="2">
    <location>
        <position position="65"/>
    </location>
</feature>
<comment type="caution">
    <text evidence="2">The sequence shown here is derived from an EMBL/GenBank/DDBJ whole genome shotgun (WGS) entry which is preliminary data.</text>
</comment>
<sequence length="65" mass="7268">MARRALLSLFPPFSICLSTSSCRYPFLHSYVERAVAAAVLWLDRVQPPSKNRSNSSSEAVQHCKS</sequence>
<accession>A0AAV0LRN9</accession>
<dbReference type="PROSITE" id="PS51257">
    <property type="entry name" value="PROKAR_LIPOPROTEIN"/>
    <property type="match status" value="1"/>
</dbReference>
<feature type="signal peptide" evidence="1">
    <location>
        <begin position="1"/>
        <end position="16"/>
    </location>
</feature>
<evidence type="ECO:0008006" key="4">
    <source>
        <dbReference type="Google" id="ProtNLM"/>
    </source>
</evidence>
<dbReference type="Proteomes" id="UP001154282">
    <property type="component" value="Unassembled WGS sequence"/>
</dbReference>
<gene>
    <name evidence="2" type="ORF">LITE_LOCUS25241</name>
</gene>
<keyword evidence="3" id="KW-1185">Reference proteome</keyword>
<reference evidence="2" key="1">
    <citation type="submission" date="2022-08" db="EMBL/GenBank/DDBJ databases">
        <authorList>
            <person name="Gutierrez-Valencia J."/>
        </authorList>
    </citation>
    <scope>NUCLEOTIDE SEQUENCE</scope>
</reference>
<organism evidence="2 3">
    <name type="scientific">Linum tenue</name>
    <dbReference type="NCBI Taxonomy" id="586396"/>
    <lineage>
        <taxon>Eukaryota</taxon>
        <taxon>Viridiplantae</taxon>
        <taxon>Streptophyta</taxon>
        <taxon>Embryophyta</taxon>
        <taxon>Tracheophyta</taxon>
        <taxon>Spermatophyta</taxon>
        <taxon>Magnoliopsida</taxon>
        <taxon>eudicotyledons</taxon>
        <taxon>Gunneridae</taxon>
        <taxon>Pentapetalae</taxon>
        <taxon>rosids</taxon>
        <taxon>fabids</taxon>
        <taxon>Malpighiales</taxon>
        <taxon>Linaceae</taxon>
        <taxon>Linum</taxon>
    </lineage>
</organism>
<evidence type="ECO:0000256" key="1">
    <source>
        <dbReference type="SAM" id="SignalP"/>
    </source>
</evidence>
<keyword evidence="1" id="KW-0732">Signal</keyword>
<name>A0AAV0LRN9_9ROSI</name>
<dbReference type="AlphaFoldDB" id="A0AAV0LRN9"/>
<feature type="chain" id="PRO_5043359193" description="Secreted protein" evidence="1">
    <location>
        <begin position="17"/>
        <end position="65"/>
    </location>
</feature>
<proteinExistence type="predicted"/>